<evidence type="ECO:0000313" key="2">
    <source>
        <dbReference type="Proteomes" id="UP000238479"/>
    </source>
</evidence>
<keyword evidence="2" id="KW-1185">Reference proteome</keyword>
<dbReference type="AlphaFoldDB" id="A0A2P6S5Z7"/>
<organism evidence="1 2">
    <name type="scientific">Rosa chinensis</name>
    <name type="common">China rose</name>
    <dbReference type="NCBI Taxonomy" id="74649"/>
    <lineage>
        <taxon>Eukaryota</taxon>
        <taxon>Viridiplantae</taxon>
        <taxon>Streptophyta</taxon>
        <taxon>Embryophyta</taxon>
        <taxon>Tracheophyta</taxon>
        <taxon>Spermatophyta</taxon>
        <taxon>Magnoliopsida</taxon>
        <taxon>eudicotyledons</taxon>
        <taxon>Gunneridae</taxon>
        <taxon>Pentapetalae</taxon>
        <taxon>rosids</taxon>
        <taxon>fabids</taxon>
        <taxon>Rosales</taxon>
        <taxon>Rosaceae</taxon>
        <taxon>Rosoideae</taxon>
        <taxon>Rosoideae incertae sedis</taxon>
        <taxon>Rosa</taxon>
    </lineage>
</organism>
<comment type="caution">
    <text evidence="1">The sequence shown here is derived from an EMBL/GenBank/DDBJ whole genome shotgun (WGS) entry which is preliminary data.</text>
</comment>
<proteinExistence type="predicted"/>
<dbReference type="Gramene" id="PRQ54107">
    <property type="protein sequence ID" value="PRQ54107"/>
    <property type="gene ID" value="RchiOBHm_Chr2g0173891"/>
</dbReference>
<sequence>MDDEVRLVPFYSINSSHTLNIEVLIISPPPSFLTTEHMNLLPIDLILKDT</sequence>
<dbReference type="Proteomes" id="UP000238479">
    <property type="component" value="Chromosome 2"/>
</dbReference>
<name>A0A2P6S5Z7_ROSCH</name>
<dbReference type="EMBL" id="PDCK01000040">
    <property type="protein sequence ID" value="PRQ54107.1"/>
    <property type="molecule type" value="Genomic_DNA"/>
</dbReference>
<accession>A0A2P6S5Z7</accession>
<reference evidence="1 2" key="1">
    <citation type="journal article" date="2018" name="Nat. Genet.">
        <title>The Rosa genome provides new insights in the design of modern roses.</title>
        <authorList>
            <person name="Bendahmane M."/>
        </authorList>
    </citation>
    <scope>NUCLEOTIDE SEQUENCE [LARGE SCALE GENOMIC DNA]</scope>
    <source>
        <strain evidence="2">cv. Old Blush</strain>
    </source>
</reference>
<evidence type="ECO:0000313" key="1">
    <source>
        <dbReference type="EMBL" id="PRQ54107.1"/>
    </source>
</evidence>
<gene>
    <name evidence="1" type="ORF">RchiOBHm_Chr2g0173891</name>
</gene>
<protein>
    <submittedName>
        <fullName evidence="1">Uncharacterized protein</fullName>
    </submittedName>
</protein>